<evidence type="ECO:0000256" key="3">
    <source>
        <dbReference type="ARBA" id="ARBA00022989"/>
    </source>
</evidence>
<keyword evidence="4 5" id="KW-0472">Membrane</keyword>
<evidence type="ECO:0000256" key="5">
    <source>
        <dbReference type="RuleBase" id="RU361157"/>
    </source>
</evidence>
<dbReference type="Proteomes" id="UP001604335">
    <property type="component" value="Unassembled WGS sequence"/>
</dbReference>
<dbReference type="PROSITE" id="PS51012">
    <property type="entry name" value="ABC_TM2"/>
    <property type="match status" value="1"/>
</dbReference>
<keyword evidence="2 5" id="KW-0812">Transmembrane</keyword>
<sequence length="255" mass="27053">MSRQTLAIARRILQELWRRKRSLVFWSLFPALVLVLNGLILAERAQLPIAAAFERAAPVSWVGAALFFSCLGGTVATLVGERESGTFRRLGLSPLGGMAYFLGISLAHGAIALGQAVIVGIIATAVGAQFQGAWWLGGAIGLLSVLAYVGVGFVLGGQFARRTEDVNALVAALGVPLLILGGSFVPAWLFPPLLQQLARFDPIYHMNEALLRVASEGATAADIALHLWVLGGVAIGGLGLSAVTYRQLLRRDRCL</sequence>
<comment type="subcellular location">
    <subcellularLocation>
        <location evidence="5">Cell membrane</location>
        <topology evidence="5">Multi-pass membrane protein</topology>
    </subcellularLocation>
    <subcellularLocation>
        <location evidence="1">Membrane</location>
        <topology evidence="1">Multi-pass membrane protein</topology>
    </subcellularLocation>
</comment>
<comment type="caution">
    <text evidence="7">The sequence shown here is derived from an EMBL/GenBank/DDBJ whole genome shotgun (WGS) entry which is preliminary data.</text>
</comment>
<feature type="transmembrane region" description="Helical" evidence="5">
    <location>
        <begin position="61"/>
        <end position="79"/>
    </location>
</feature>
<dbReference type="InterPro" id="IPR013525">
    <property type="entry name" value="ABC2_TM"/>
</dbReference>
<dbReference type="EMBL" id="JAZAQF010000001">
    <property type="protein sequence ID" value="MFG3816174.1"/>
    <property type="molecule type" value="Genomic_DNA"/>
</dbReference>
<feature type="transmembrane region" description="Helical" evidence="5">
    <location>
        <begin position="168"/>
        <end position="190"/>
    </location>
</feature>
<evidence type="ECO:0000313" key="7">
    <source>
        <dbReference type="EMBL" id="MFG3816174.1"/>
    </source>
</evidence>
<feature type="transmembrane region" description="Helical" evidence="5">
    <location>
        <begin position="132"/>
        <end position="156"/>
    </location>
</feature>
<dbReference type="RefSeq" id="WP_393009876.1">
    <property type="nucleotide sequence ID" value="NZ_JAZAQF010000001.1"/>
</dbReference>
<dbReference type="PANTHER" id="PTHR43027:SF1">
    <property type="entry name" value="DOXORUBICIN RESISTANCE ABC TRANSPORTER PERMEASE PROTEIN DRRC-RELATED"/>
    <property type="match status" value="1"/>
</dbReference>
<keyword evidence="5" id="KW-1003">Cell membrane</keyword>
<evidence type="ECO:0000256" key="4">
    <source>
        <dbReference type="ARBA" id="ARBA00023136"/>
    </source>
</evidence>
<reference evidence="8" key="1">
    <citation type="journal article" date="2024" name="Algal Res.">
        <title>Biochemical, toxicological and genomic investigation of a high-biomass producing Limnothrix strain isolated from Italian shallow drinking water reservoir.</title>
        <authorList>
            <person name="Simonazzi M."/>
            <person name="Shishido T.K."/>
            <person name="Delbaje E."/>
            <person name="Wahlsten M."/>
            <person name="Fewer D.P."/>
            <person name="Sivonen K."/>
            <person name="Pezzolesi L."/>
            <person name="Pistocchi R."/>
        </authorList>
    </citation>
    <scope>NUCLEOTIDE SEQUENCE [LARGE SCALE GENOMIC DNA]</scope>
    <source>
        <strain evidence="8">LRLZ20PSL1</strain>
    </source>
</reference>
<keyword evidence="8" id="KW-1185">Reference proteome</keyword>
<dbReference type="Pfam" id="PF01061">
    <property type="entry name" value="ABC2_membrane"/>
    <property type="match status" value="1"/>
</dbReference>
<evidence type="ECO:0000313" key="8">
    <source>
        <dbReference type="Proteomes" id="UP001604335"/>
    </source>
</evidence>
<name>A0ABW7C7T8_9CYAN</name>
<keyword evidence="5" id="KW-0813">Transport</keyword>
<keyword evidence="3 5" id="KW-1133">Transmembrane helix</keyword>
<proteinExistence type="inferred from homology"/>
<dbReference type="PANTHER" id="PTHR43027">
    <property type="entry name" value="DOXORUBICIN RESISTANCE ABC TRANSPORTER PERMEASE PROTEIN DRRC-RELATED"/>
    <property type="match status" value="1"/>
</dbReference>
<feature type="domain" description="ABC transmembrane type-2" evidence="6">
    <location>
        <begin position="21"/>
        <end position="248"/>
    </location>
</feature>
<dbReference type="InterPro" id="IPR047817">
    <property type="entry name" value="ABC2_TM_bact-type"/>
</dbReference>
<dbReference type="InterPro" id="IPR052902">
    <property type="entry name" value="ABC-2_transporter"/>
</dbReference>
<feature type="transmembrane region" description="Helical" evidence="5">
    <location>
        <begin position="100"/>
        <end position="126"/>
    </location>
</feature>
<gene>
    <name evidence="7" type="ORF">VPK24_00875</name>
</gene>
<feature type="transmembrane region" description="Helical" evidence="5">
    <location>
        <begin position="21"/>
        <end position="41"/>
    </location>
</feature>
<dbReference type="InterPro" id="IPR000412">
    <property type="entry name" value="ABC_2_transport"/>
</dbReference>
<evidence type="ECO:0000256" key="2">
    <source>
        <dbReference type="ARBA" id="ARBA00022692"/>
    </source>
</evidence>
<evidence type="ECO:0000259" key="6">
    <source>
        <dbReference type="PROSITE" id="PS51012"/>
    </source>
</evidence>
<dbReference type="PIRSF" id="PIRSF006648">
    <property type="entry name" value="DrrB"/>
    <property type="match status" value="1"/>
</dbReference>
<protein>
    <recommendedName>
        <fullName evidence="5">Transport permease protein</fullName>
    </recommendedName>
</protein>
<accession>A0ABW7C7T8</accession>
<feature type="transmembrane region" description="Helical" evidence="5">
    <location>
        <begin position="223"/>
        <end position="245"/>
    </location>
</feature>
<evidence type="ECO:0000256" key="1">
    <source>
        <dbReference type="ARBA" id="ARBA00004141"/>
    </source>
</evidence>
<organism evidence="7 8">
    <name type="scientific">Limnothrix redekei LRLZ20PSL1</name>
    <dbReference type="NCBI Taxonomy" id="3112953"/>
    <lineage>
        <taxon>Bacteria</taxon>
        <taxon>Bacillati</taxon>
        <taxon>Cyanobacteriota</taxon>
        <taxon>Cyanophyceae</taxon>
        <taxon>Pseudanabaenales</taxon>
        <taxon>Pseudanabaenaceae</taxon>
        <taxon>Limnothrix</taxon>
    </lineage>
</organism>
<comment type="similarity">
    <text evidence="5">Belongs to the ABC-2 integral membrane protein family.</text>
</comment>